<feature type="transmembrane region" description="Helical" evidence="2">
    <location>
        <begin position="135"/>
        <end position="155"/>
    </location>
</feature>
<dbReference type="InterPro" id="IPR051311">
    <property type="entry name" value="DedA_domain"/>
</dbReference>
<reference evidence="4 5" key="1">
    <citation type="submission" date="2020-05" db="EMBL/GenBank/DDBJ databases">
        <title>Whole genome sequencing and identification of novel metabolites from Paenibacillus alvei strain JR949.</title>
        <authorList>
            <person name="Rajendhran J."/>
            <person name="Sree Pranav P."/>
            <person name="Mahalakshmi B."/>
            <person name="Karthikeyan R."/>
        </authorList>
    </citation>
    <scope>NUCLEOTIDE SEQUENCE [LARGE SCALE GENOMIC DNA]</scope>
    <source>
        <strain evidence="4 5">JR949</strain>
    </source>
</reference>
<dbReference type="Proteomes" id="UP000552038">
    <property type="component" value="Unassembled WGS sequence"/>
</dbReference>
<accession>A0AAP7DKX7</accession>
<dbReference type="PANTHER" id="PTHR42709">
    <property type="entry name" value="ALKALINE PHOSPHATASE LIKE PROTEIN"/>
    <property type="match status" value="1"/>
</dbReference>
<evidence type="ECO:0000313" key="5">
    <source>
        <dbReference type="Proteomes" id="UP000552038"/>
    </source>
</evidence>
<keyword evidence="2" id="KW-0472">Membrane</keyword>
<keyword evidence="2" id="KW-1133">Transmembrane helix</keyword>
<feature type="transmembrane region" description="Helical" evidence="2">
    <location>
        <begin position="12"/>
        <end position="29"/>
    </location>
</feature>
<protein>
    <submittedName>
        <fullName evidence="4">DedA family protein</fullName>
    </submittedName>
</protein>
<name>A0AAP7DKX7_PAEAL</name>
<dbReference type="Pfam" id="PF09335">
    <property type="entry name" value="VTT_dom"/>
    <property type="match status" value="1"/>
</dbReference>
<comment type="caution">
    <text evidence="4">The sequence shown here is derived from an EMBL/GenBank/DDBJ whole genome shotgun (WGS) entry which is preliminary data.</text>
</comment>
<sequence length="204" mass="23045">MHTVMWALSHYGYIALFMLLALGIIGIPVPDETLMVFVGSLTVNGPFQYIPAFAVCLAGSMTGMFISYMVGRRVGKPLLDRYGKKLKLTPQRIKRTEEWFQKYGGWSIVFGYFVPGLRHLTCYFAGMSRMRWTTYLFAAGSGALVWVTTFLTLGHIVGNHWREAVHWLHSKGNPILFGGIAILAVGGTIVYFVIRYRLRTKRTP</sequence>
<evidence type="ECO:0000256" key="1">
    <source>
        <dbReference type="ARBA" id="ARBA00010792"/>
    </source>
</evidence>
<organism evidence="4 5">
    <name type="scientific">Paenibacillus alvei</name>
    <name type="common">Bacillus alvei</name>
    <dbReference type="NCBI Taxonomy" id="44250"/>
    <lineage>
        <taxon>Bacteria</taxon>
        <taxon>Bacillati</taxon>
        <taxon>Bacillota</taxon>
        <taxon>Bacilli</taxon>
        <taxon>Bacillales</taxon>
        <taxon>Paenibacillaceae</taxon>
        <taxon>Paenibacillus</taxon>
    </lineage>
</organism>
<gene>
    <name evidence="4" type="ORF">HMI46_23505</name>
</gene>
<dbReference type="InterPro" id="IPR032816">
    <property type="entry name" value="VTT_dom"/>
</dbReference>
<evidence type="ECO:0000256" key="2">
    <source>
        <dbReference type="SAM" id="Phobius"/>
    </source>
</evidence>
<dbReference type="RefSeq" id="WP_171419195.1">
    <property type="nucleotide sequence ID" value="NZ_JABFOR010000046.1"/>
</dbReference>
<evidence type="ECO:0000259" key="3">
    <source>
        <dbReference type="Pfam" id="PF09335"/>
    </source>
</evidence>
<dbReference type="PANTHER" id="PTHR42709:SF9">
    <property type="entry name" value="ALKALINE PHOSPHATASE LIKE PROTEIN"/>
    <property type="match status" value="1"/>
</dbReference>
<dbReference type="AlphaFoldDB" id="A0AAP7DKX7"/>
<dbReference type="EMBL" id="JABFOR010000046">
    <property type="protein sequence ID" value="NOJ73495.1"/>
    <property type="molecule type" value="Genomic_DNA"/>
</dbReference>
<feature type="domain" description="VTT" evidence="3">
    <location>
        <begin position="29"/>
        <end position="155"/>
    </location>
</feature>
<proteinExistence type="inferred from homology"/>
<feature type="transmembrane region" description="Helical" evidence="2">
    <location>
        <begin position="49"/>
        <end position="71"/>
    </location>
</feature>
<keyword evidence="2" id="KW-0812">Transmembrane</keyword>
<feature type="transmembrane region" description="Helical" evidence="2">
    <location>
        <begin position="175"/>
        <end position="194"/>
    </location>
</feature>
<evidence type="ECO:0000313" key="4">
    <source>
        <dbReference type="EMBL" id="NOJ73495.1"/>
    </source>
</evidence>
<comment type="similarity">
    <text evidence="1">Belongs to the DedA family.</text>
</comment>
<dbReference type="GO" id="GO:0005886">
    <property type="term" value="C:plasma membrane"/>
    <property type="evidence" value="ECO:0007669"/>
    <property type="project" value="TreeGrafter"/>
</dbReference>